<dbReference type="InterPro" id="IPR043129">
    <property type="entry name" value="ATPase_NBD"/>
</dbReference>
<dbReference type="Gene3D" id="3.30.420.40">
    <property type="match status" value="2"/>
</dbReference>
<proteinExistence type="inferred from homology"/>
<evidence type="ECO:0000313" key="2">
    <source>
        <dbReference type="EMBL" id="OGL74534.1"/>
    </source>
</evidence>
<sequence length="302" mass="30841">MKSQLVIGLDIGGTKIRAGAVSKDGQVVNSETMPTEAAKGKAAILRNIEAAIASVSKGKAAAIGIGIAGLVDHDRGIYVQGPNLPKSFQNVPLVKLLTDKLKIPVTIDNDAHCFALAEAVFGAGHGHKTVVGVTLGTGIGGGVVMDGQIFRGRDNAAGEIGHMTIGLNHDAVCGCGQTGHFEALASGNAMAKLYKTKTGNQLAPVDVENAAKSGEKEAQAVISEMAESLAVGIASIIHAFDPDMVVVGGGLAKANILWEPAIQKIREKLIYGQLRDIPVVRAALGPDAGVIGAALLTGKIGP</sequence>
<dbReference type="InterPro" id="IPR049874">
    <property type="entry name" value="ROK_cs"/>
</dbReference>
<dbReference type="PROSITE" id="PS01125">
    <property type="entry name" value="ROK"/>
    <property type="match status" value="1"/>
</dbReference>
<evidence type="ECO:0008006" key="4">
    <source>
        <dbReference type="Google" id="ProtNLM"/>
    </source>
</evidence>
<evidence type="ECO:0000313" key="3">
    <source>
        <dbReference type="Proteomes" id="UP000177088"/>
    </source>
</evidence>
<organism evidence="2 3">
    <name type="scientific">Candidatus Uhrbacteria bacterium RIFCSPHIGHO2_02_FULL_60_10</name>
    <dbReference type="NCBI Taxonomy" id="1802392"/>
    <lineage>
        <taxon>Bacteria</taxon>
        <taxon>Candidatus Uhriibacteriota</taxon>
    </lineage>
</organism>
<dbReference type="InterPro" id="IPR000600">
    <property type="entry name" value="ROK"/>
</dbReference>
<dbReference type="Proteomes" id="UP000177088">
    <property type="component" value="Unassembled WGS sequence"/>
</dbReference>
<accession>A0A1F7U9X6</accession>
<reference evidence="2 3" key="1">
    <citation type="journal article" date="2016" name="Nat. Commun.">
        <title>Thousands of microbial genomes shed light on interconnected biogeochemical processes in an aquifer system.</title>
        <authorList>
            <person name="Anantharaman K."/>
            <person name="Brown C.T."/>
            <person name="Hug L.A."/>
            <person name="Sharon I."/>
            <person name="Castelle C.J."/>
            <person name="Probst A.J."/>
            <person name="Thomas B.C."/>
            <person name="Singh A."/>
            <person name="Wilkins M.J."/>
            <person name="Karaoz U."/>
            <person name="Brodie E.L."/>
            <person name="Williams K.H."/>
            <person name="Hubbard S.S."/>
            <person name="Banfield J.F."/>
        </authorList>
    </citation>
    <scope>NUCLEOTIDE SEQUENCE [LARGE SCALE GENOMIC DNA]</scope>
</reference>
<dbReference type="PANTHER" id="PTHR18964:SF149">
    <property type="entry name" value="BIFUNCTIONAL UDP-N-ACETYLGLUCOSAMINE 2-EPIMERASE_N-ACETYLMANNOSAMINE KINASE"/>
    <property type="match status" value="1"/>
</dbReference>
<dbReference type="PANTHER" id="PTHR18964">
    <property type="entry name" value="ROK (REPRESSOR, ORF, KINASE) FAMILY"/>
    <property type="match status" value="1"/>
</dbReference>
<gene>
    <name evidence="2" type="ORF">A3C96_01945</name>
</gene>
<dbReference type="AlphaFoldDB" id="A0A1F7U9X6"/>
<evidence type="ECO:0000256" key="1">
    <source>
        <dbReference type="ARBA" id="ARBA00006479"/>
    </source>
</evidence>
<comment type="similarity">
    <text evidence="1">Belongs to the ROK (NagC/XylR) family.</text>
</comment>
<comment type="caution">
    <text evidence="2">The sequence shown here is derived from an EMBL/GenBank/DDBJ whole genome shotgun (WGS) entry which is preliminary data.</text>
</comment>
<protein>
    <recommendedName>
        <fullName evidence="4">Glucokinase</fullName>
    </recommendedName>
</protein>
<name>A0A1F7U9X6_9BACT</name>
<dbReference type="Pfam" id="PF00480">
    <property type="entry name" value="ROK"/>
    <property type="match status" value="1"/>
</dbReference>
<dbReference type="SUPFAM" id="SSF53067">
    <property type="entry name" value="Actin-like ATPase domain"/>
    <property type="match status" value="1"/>
</dbReference>
<dbReference type="EMBL" id="MGEA01000017">
    <property type="protein sequence ID" value="OGL74534.1"/>
    <property type="molecule type" value="Genomic_DNA"/>
</dbReference>